<keyword evidence="2" id="KW-1185">Reference proteome</keyword>
<evidence type="ECO:0000313" key="1">
    <source>
        <dbReference type="EMBL" id="GJT28535.1"/>
    </source>
</evidence>
<reference evidence="1" key="2">
    <citation type="submission" date="2022-01" db="EMBL/GenBank/DDBJ databases">
        <authorList>
            <person name="Yamashiro T."/>
            <person name="Shiraishi A."/>
            <person name="Satake H."/>
            <person name="Nakayama K."/>
        </authorList>
    </citation>
    <scope>NUCLEOTIDE SEQUENCE</scope>
</reference>
<proteinExistence type="predicted"/>
<dbReference type="Proteomes" id="UP001151760">
    <property type="component" value="Unassembled WGS sequence"/>
</dbReference>
<dbReference type="EMBL" id="BQNB010014468">
    <property type="protein sequence ID" value="GJT28535.1"/>
    <property type="molecule type" value="Genomic_DNA"/>
</dbReference>
<organism evidence="1 2">
    <name type="scientific">Tanacetum coccineum</name>
    <dbReference type="NCBI Taxonomy" id="301880"/>
    <lineage>
        <taxon>Eukaryota</taxon>
        <taxon>Viridiplantae</taxon>
        <taxon>Streptophyta</taxon>
        <taxon>Embryophyta</taxon>
        <taxon>Tracheophyta</taxon>
        <taxon>Spermatophyta</taxon>
        <taxon>Magnoliopsida</taxon>
        <taxon>eudicotyledons</taxon>
        <taxon>Gunneridae</taxon>
        <taxon>Pentapetalae</taxon>
        <taxon>asterids</taxon>
        <taxon>campanulids</taxon>
        <taxon>Asterales</taxon>
        <taxon>Asteraceae</taxon>
        <taxon>Asteroideae</taxon>
        <taxon>Anthemideae</taxon>
        <taxon>Anthemidinae</taxon>
        <taxon>Tanacetum</taxon>
    </lineage>
</organism>
<accession>A0ABQ5CND1</accession>
<reference evidence="1" key="1">
    <citation type="journal article" date="2022" name="Int. J. Mol. Sci.">
        <title>Draft Genome of Tanacetum Coccineum: Genomic Comparison of Closely Related Tanacetum-Family Plants.</title>
        <authorList>
            <person name="Yamashiro T."/>
            <person name="Shiraishi A."/>
            <person name="Nakayama K."/>
            <person name="Satake H."/>
        </authorList>
    </citation>
    <scope>NUCLEOTIDE SEQUENCE</scope>
</reference>
<sequence>MPQRMARLEEDVHEIRGALTEQRKVIDAMAHDFSRFSTWVTTGLGRMMDRTGVTYTPYSQTHMSYQRRVRQRTGEANSSAGPTAARLMILLTSYLSNKACQYQDRNALVLPIFYTGPRERNIDEVDGMHIF</sequence>
<gene>
    <name evidence="1" type="ORF">Tco_0908810</name>
</gene>
<evidence type="ECO:0000313" key="2">
    <source>
        <dbReference type="Proteomes" id="UP001151760"/>
    </source>
</evidence>
<protein>
    <submittedName>
        <fullName evidence="1">Uncharacterized protein</fullName>
    </submittedName>
</protein>
<comment type="caution">
    <text evidence="1">The sequence shown here is derived from an EMBL/GenBank/DDBJ whole genome shotgun (WGS) entry which is preliminary data.</text>
</comment>
<name>A0ABQ5CND1_9ASTR</name>